<sequence>MKNFDTISEIMLSTKNTWLEASIADSSMKKIVNNNTKGTQKSVVEASAQKKGSLNLNFR</sequence>
<dbReference type="EMBL" id="OY731402">
    <property type="protein sequence ID" value="CAJ1958827.1"/>
    <property type="molecule type" value="Genomic_DNA"/>
</dbReference>
<name>A0AA86SPD7_9FABA</name>
<dbReference type="AlphaFoldDB" id="A0AA86SPD7"/>
<reference evidence="1" key="1">
    <citation type="submission" date="2023-10" db="EMBL/GenBank/DDBJ databases">
        <authorList>
            <person name="Domelevo Entfellner J.-B."/>
        </authorList>
    </citation>
    <scope>NUCLEOTIDE SEQUENCE</scope>
</reference>
<protein>
    <submittedName>
        <fullName evidence="1">Uncharacterized protein</fullName>
    </submittedName>
</protein>
<evidence type="ECO:0000313" key="2">
    <source>
        <dbReference type="Proteomes" id="UP001189624"/>
    </source>
</evidence>
<dbReference type="Proteomes" id="UP001189624">
    <property type="component" value="Chromosome 5"/>
</dbReference>
<gene>
    <name evidence="1" type="ORF">AYBTSS11_LOCUS17944</name>
</gene>
<proteinExistence type="predicted"/>
<keyword evidence="2" id="KW-1185">Reference proteome</keyword>
<evidence type="ECO:0000313" key="1">
    <source>
        <dbReference type="EMBL" id="CAJ1958827.1"/>
    </source>
</evidence>
<organism evidence="1 2">
    <name type="scientific">Sphenostylis stenocarpa</name>
    <dbReference type="NCBI Taxonomy" id="92480"/>
    <lineage>
        <taxon>Eukaryota</taxon>
        <taxon>Viridiplantae</taxon>
        <taxon>Streptophyta</taxon>
        <taxon>Embryophyta</taxon>
        <taxon>Tracheophyta</taxon>
        <taxon>Spermatophyta</taxon>
        <taxon>Magnoliopsida</taxon>
        <taxon>eudicotyledons</taxon>
        <taxon>Gunneridae</taxon>
        <taxon>Pentapetalae</taxon>
        <taxon>rosids</taxon>
        <taxon>fabids</taxon>
        <taxon>Fabales</taxon>
        <taxon>Fabaceae</taxon>
        <taxon>Papilionoideae</taxon>
        <taxon>50 kb inversion clade</taxon>
        <taxon>NPAAA clade</taxon>
        <taxon>indigoferoid/millettioid clade</taxon>
        <taxon>Phaseoleae</taxon>
        <taxon>Sphenostylis</taxon>
    </lineage>
</organism>
<accession>A0AA86SPD7</accession>
<dbReference type="Gramene" id="rna-AYBTSS11_LOCUS17944">
    <property type="protein sequence ID" value="CAJ1958827.1"/>
    <property type="gene ID" value="gene-AYBTSS11_LOCUS17944"/>
</dbReference>